<evidence type="ECO:0000313" key="7">
    <source>
        <dbReference type="Proteomes" id="UP000253529"/>
    </source>
</evidence>
<keyword evidence="7" id="KW-1185">Reference proteome</keyword>
<dbReference type="Pfam" id="PF00126">
    <property type="entry name" value="HTH_1"/>
    <property type="match status" value="1"/>
</dbReference>
<evidence type="ECO:0000256" key="2">
    <source>
        <dbReference type="ARBA" id="ARBA00023015"/>
    </source>
</evidence>
<evidence type="ECO:0000259" key="5">
    <source>
        <dbReference type="PROSITE" id="PS50931"/>
    </source>
</evidence>
<dbReference type="InterPro" id="IPR000847">
    <property type="entry name" value="LysR_HTH_N"/>
</dbReference>
<dbReference type="Gene3D" id="3.40.190.290">
    <property type="match status" value="1"/>
</dbReference>
<dbReference type="Gene3D" id="1.10.10.10">
    <property type="entry name" value="Winged helix-like DNA-binding domain superfamily/Winged helix DNA-binding domain"/>
    <property type="match status" value="1"/>
</dbReference>
<dbReference type="AlphaFoldDB" id="A0A366EV68"/>
<feature type="domain" description="HTH lysR-type" evidence="5">
    <location>
        <begin position="5"/>
        <end position="62"/>
    </location>
</feature>
<comment type="similarity">
    <text evidence="1">Belongs to the LysR transcriptional regulatory family.</text>
</comment>
<dbReference type="Proteomes" id="UP000253529">
    <property type="component" value="Unassembled WGS sequence"/>
</dbReference>
<sequence>MIDALTLDQMRIFVAAVDQGSFSAAARKLGRVQSAVSQSIAALEANLGLALFDRSAKTPRLTRAGEALIKDARRVLQRADELKARAASIASDVEPELSFAVDPIFPHGPLIASLTALSAAFPKLPVTIFTENLGGSEQRLRDGVAQFAIAPMPLDSPRDLAADFLSAFDVAPVVSAEHPLAREPSPVSRATLEPYVQLVLTDRTPLTQNFSGGIVGHHIWRFADLSTRLEFLLAGFGWCNMPLHLVREHIAAGRLKTLELAERDPFQFRVHVMRMRGTEIGRAGRWLIDDLRRLIAACPEAYRAEPQPPS</sequence>
<keyword evidence="2" id="KW-0805">Transcription regulation</keyword>
<dbReference type="PROSITE" id="PS50931">
    <property type="entry name" value="HTH_LYSR"/>
    <property type="match status" value="1"/>
</dbReference>
<dbReference type="Pfam" id="PF03466">
    <property type="entry name" value="LysR_substrate"/>
    <property type="match status" value="1"/>
</dbReference>
<reference evidence="6 7" key="1">
    <citation type="submission" date="2018-06" db="EMBL/GenBank/DDBJ databases">
        <title>Genomic Encyclopedia of Type Strains, Phase IV (KMG-IV): sequencing the most valuable type-strain genomes for metagenomic binning, comparative biology and taxonomic classification.</title>
        <authorList>
            <person name="Goeker M."/>
        </authorList>
    </citation>
    <scope>NUCLEOTIDE SEQUENCE [LARGE SCALE GENOMIC DNA]</scope>
    <source>
        <strain evidence="6 7">DSM 24875</strain>
    </source>
</reference>
<dbReference type="InterPro" id="IPR036390">
    <property type="entry name" value="WH_DNA-bd_sf"/>
</dbReference>
<evidence type="ECO:0000256" key="1">
    <source>
        <dbReference type="ARBA" id="ARBA00009437"/>
    </source>
</evidence>
<dbReference type="GO" id="GO:0003700">
    <property type="term" value="F:DNA-binding transcription factor activity"/>
    <property type="evidence" value="ECO:0007669"/>
    <property type="project" value="InterPro"/>
</dbReference>
<organism evidence="6 7">
    <name type="scientific">Roseiarcus fermentans</name>
    <dbReference type="NCBI Taxonomy" id="1473586"/>
    <lineage>
        <taxon>Bacteria</taxon>
        <taxon>Pseudomonadati</taxon>
        <taxon>Pseudomonadota</taxon>
        <taxon>Alphaproteobacteria</taxon>
        <taxon>Hyphomicrobiales</taxon>
        <taxon>Roseiarcaceae</taxon>
        <taxon>Roseiarcus</taxon>
    </lineage>
</organism>
<keyword evidence="4" id="KW-0804">Transcription</keyword>
<dbReference type="PRINTS" id="PR00039">
    <property type="entry name" value="HTHLYSR"/>
</dbReference>
<protein>
    <submittedName>
        <fullName evidence="6">DNA-binding transcriptional LysR family regulator</fullName>
    </submittedName>
</protein>
<name>A0A366EV68_9HYPH</name>
<accession>A0A366EV68</accession>
<dbReference type="PANTHER" id="PTHR30126:SF91">
    <property type="entry name" value="LYSR FAMILY TRANSCRIPTIONAL REGULATOR"/>
    <property type="match status" value="1"/>
</dbReference>
<gene>
    <name evidence="6" type="ORF">DFR50_13271</name>
</gene>
<dbReference type="FunFam" id="1.10.10.10:FF:000001">
    <property type="entry name" value="LysR family transcriptional regulator"/>
    <property type="match status" value="1"/>
</dbReference>
<dbReference type="SUPFAM" id="SSF46785">
    <property type="entry name" value="Winged helix' DNA-binding domain"/>
    <property type="match status" value="1"/>
</dbReference>
<evidence type="ECO:0000256" key="3">
    <source>
        <dbReference type="ARBA" id="ARBA00023125"/>
    </source>
</evidence>
<dbReference type="InterPro" id="IPR036388">
    <property type="entry name" value="WH-like_DNA-bd_sf"/>
</dbReference>
<dbReference type="SUPFAM" id="SSF53850">
    <property type="entry name" value="Periplasmic binding protein-like II"/>
    <property type="match status" value="1"/>
</dbReference>
<dbReference type="GO" id="GO:0000976">
    <property type="term" value="F:transcription cis-regulatory region binding"/>
    <property type="evidence" value="ECO:0007669"/>
    <property type="project" value="TreeGrafter"/>
</dbReference>
<dbReference type="RefSeq" id="WP_113891708.1">
    <property type="nucleotide sequence ID" value="NZ_QNRK01000032.1"/>
</dbReference>
<dbReference type="PANTHER" id="PTHR30126">
    <property type="entry name" value="HTH-TYPE TRANSCRIPTIONAL REGULATOR"/>
    <property type="match status" value="1"/>
</dbReference>
<dbReference type="OrthoDB" id="196624at2"/>
<evidence type="ECO:0000313" key="6">
    <source>
        <dbReference type="EMBL" id="RBP06293.1"/>
    </source>
</evidence>
<keyword evidence="3 6" id="KW-0238">DNA-binding</keyword>
<proteinExistence type="inferred from homology"/>
<comment type="caution">
    <text evidence="6">The sequence shown here is derived from an EMBL/GenBank/DDBJ whole genome shotgun (WGS) entry which is preliminary data.</text>
</comment>
<evidence type="ECO:0000256" key="4">
    <source>
        <dbReference type="ARBA" id="ARBA00023163"/>
    </source>
</evidence>
<dbReference type="InterPro" id="IPR005119">
    <property type="entry name" value="LysR_subst-bd"/>
</dbReference>
<dbReference type="EMBL" id="QNRK01000032">
    <property type="protein sequence ID" value="RBP06293.1"/>
    <property type="molecule type" value="Genomic_DNA"/>
</dbReference>